<dbReference type="Proteomes" id="UP000677054">
    <property type="component" value="Unassembled WGS sequence"/>
</dbReference>
<keyword evidence="6" id="KW-0520">NAD</keyword>
<dbReference type="EMBL" id="LR900838">
    <property type="protein sequence ID" value="CAD7247057.1"/>
    <property type="molecule type" value="Genomic_DNA"/>
</dbReference>
<evidence type="ECO:0000313" key="7">
    <source>
        <dbReference type="EMBL" id="CAD7247057.1"/>
    </source>
</evidence>
<evidence type="ECO:0000256" key="6">
    <source>
        <dbReference type="ARBA" id="ARBA00023027"/>
    </source>
</evidence>
<organism evidence="7">
    <name type="scientific">Darwinula stevensoni</name>
    <dbReference type="NCBI Taxonomy" id="69355"/>
    <lineage>
        <taxon>Eukaryota</taxon>
        <taxon>Metazoa</taxon>
        <taxon>Ecdysozoa</taxon>
        <taxon>Arthropoda</taxon>
        <taxon>Crustacea</taxon>
        <taxon>Oligostraca</taxon>
        <taxon>Ostracoda</taxon>
        <taxon>Podocopa</taxon>
        <taxon>Podocopida</taxon>
        <taxon>Darwinulocopina</taxon>
        <taxon>Darwinuloidea</taxon>
        <taxon>Darwinulidae</taxon>
        <taxon>Darwinula</taxon>
    </lineage>
</organism>
<accession>A0A7R9A5H5</accession>
<keyword evidence="4" id="KW-0274">FAD</keyword>
<dbReference type="EMBL" id="CAJPEV010001321">
    <property type="protein sequence ID" value="CAG0892037.1"/>
    <property type="molecule type" value="Genomic_DNA"/>
</dbReference>
<comment type="similarity">
    <text evidence="1">Belongs to the carotenoid/retinoid oxidoreductase family. CrtISO subfamily.</text>
</comment>
<dbReference type="PANTHER" id="PTHR46091">
    <property type="entry name" value="BLR7054 PROTEIN"/>
    <property type="match status" value="1"/>
</dbReference>
<reference evidence="7" key="1">
    <citation type="submission" date="2020-11" db="EMBL/GenBank/DDBJ databases">
        <authorList>
            <person name="Tran Van P."/>
        </authorList>
    </citation>
    <scope>NUCLEOTIDE SEQUENCE</scope>
</reference>
<dbReference type="InterPro" id="IPR036188">
    <property type="entry name" value="FAD/NAD-bd_sf"/>
</dbReference>
<proteinExistence type="inferred from homology"/>
<name>A0A7R9A5H5_9CRUS</name>
<dbReference type="Gene3D" id="3.50.50.60">
    <property type="entry name" value="FAD/NAD(P)-binding domain"/>
    <property type="match status" value="2"/>
</dbReference>
<evidence type="ECO:0000256" key="5">
    <source>
        <dbReference type="ARBA" id="ARBA00022857"/>
    </source>
</evidence>
<sequence length="651" mass="73308">METSQSLMFEKKRSIFSLDNVRPPAPHVADQKLRDRVLKQSFSLEKVPHDLDAIVIGSGIGGLSAAALLSKAGKKVLAGGSCHTFIEQGYEFEVGIHNVGELRKTELNRILLDQLTEDQLEFVPIGPVYDVLKLRYLSEKSASYDFCSPKERWISNLKKQFPGEEEAIDKSVKESTSSIIVFGVVKLLPLWLSKLVIKLGIIDWFTPYSKWASRSVQSVVEELTDNEDLRTAFTYLWAITGVIPSEASFNIMALFHQHYYRDVVDKDKLTDLNNLKKKISSAVCEKSDGIVMDGAINAIATAQKYLEIGVRHIWPIFYGTYYPRGGGSEIPFHIIPVIEKSGGKVLVCANVKEIRLDESATRAVGVVVENDSKSMKITAPIIISDANVTVTLTKLLPEKVARRTIQYPVLSRLRPSGPWIEVFLGLNASNEELELSAKNYICFTGNNSEEARVKVPLHLKYKRKTVDEALDAELPNIFLDFPSAKDPTHNQRYPGKATCIIFGHVDYEWFRPWENEDFFHRGDRYEEMKKIIGHRLIEQACNLFPQIRDKIDLVVIRSPLSHNHYLGRTAGDSYSFSCNMERFKLETQALLRPETGIEGLFLSGQDLMSSSLLGAAIAGVFCASKILNRNLMSELSGLMKEAKKRESRNRL</sequence>
<evidence type="ECO:0000256" key="1">
    <source>
        <dbReference type="ARBA" id="ARBA00005855"/>
    </source>
</evidence>
<dbReference type="PANTHER" id="PTHR46091:SF3">
    <property type="entry name" value="AMINE OXIDASE DOMAIN-CONTAINING PROTEIN"/>
    <property type="match status" value="1"/>
</dbReference>
<protein>
    <recommendedName>
        <fullName evidence="9">All-trans-retinol 13,14-reductase</fullName>
    </recommendedName>
</protein>
<dbReference type="SUPFAM" id="SSF51905">
    <property type="entry name" value="FAD/NAD(P)-binding domain"/>
    <property type="match status" value="1"/>
</dbReference>
<keyword evidence="3" id="KW-0732">Signal</keyword>
<evidence type="ECO:0000256" key="4">
    <source>
        <dbReference type="ARBA" id="ARBA00022827"/>
    </source>
</evidence>
<keyword evidence="5" id="KW-0521">NADP</keyword>
<gene>
    <name evidence="7" type="ORF">DSTB1V02_LOCUS6896</name>
</gene>
<evidence type="ECO:0000313" key="8">
    <source>
        <dbReference type="Proteomes" id="UP000677054"/>
    </source>
</evidence>
<dbReference type="OrthoDB" id="38045at2759"/>
<evidence type="ECO:0000256" key="3">
    <source>
        <dbReference type="ARBA" id="ARBA00022729"/>
    </source>
</evidence>
<evidence type="ECO:0000256" key="2">
    <source>
        <dbReference type="ARBA" id="ARBA00022630"/>
    </source>
</evidence>
<keyword evidence="2" id="KW-0285">Flavoprotein</keyword>
<dbReference type="Pfam" id="PF13450">
    <property type="entry name" value="NAD_binding_8"/>
    <property type="match status" value="1"/>
</dbReference>
<dbReference type="AlphaFoldDB" id="A0A7R9A5H5"/>
<evidence type="ECO:0008006" key="9">
    <source>
        <dbReference type="Google" id="ProtNLM"/>
    </source>
</evidence>
<dbReference type="InterPro" id="IPR052206">
    <property type="entry name" value="Retinol_saturase"/>
</dbReference>
<keyword evidence="8" id="KW-1185">Reference proteome</keyword>